<organism evidence="1 2">
    <name type="scientific">Borreliella afzelii</name>
    <name type="common">Borrelia afzelii</name>
    <dbReference type="NCBI Taxonomy" id="29518"/>
    <lineage>
        <taxon>Bacteria</taxon>
        <taxon>Pseudomonadati</taxon>
        <taxon>Spirochaetota</taxon>
        <taxon>Spirochaetia</taxon>
        <taxon>Spirochaetales</taxon>
        <taxon>Borreliaceae</taxon>
        <taxon>Borreliella</taxon>
    </lineage>
</organism>
<dbReference type="InterPro" id="IPR010875">
    <property type="entry name" value="DUF1506"/>
</dbReference>
<evidence type="ECO:0000313" key="1">
    <source>
        <dbReference type="EMBL" id="MBB5141470.1"/>
    </source>
</evidence>
<sequence length="129" mass="14879">MKSLEMKSLEMINLGLSNIIKTYSQDLFFCKFRTIKDPMNASYETRFQSSDTVAFKGMFLLISPEEVVEIEGVNIFDKNSYAKVYTLENFEFECGDLIKAHDDFYSILGVQKSYKEGLNYNTLVLRSSC</sequence>
<dbReference type="Pfam" id="PF07405">
    <property type="entry name" value="DUF1506"/>
    <property type="match status" value="1"/>
</dbReference>
<dbReference type="RefSeq" id="WP_373477043.1">
    <property type="nucleotide sequence ID" value="NZ_JACHGM010000003.1"/>
</dbReference>
<reference evidence="1 2" key="1">
    <citation type="submission" date="2020-08" db="EMBL/GenBank/DDBJ databases">
        <title>Genomic Encyclopedia of Type Strains, Phase IV (KMG-IV): sequencing the most valuable type-strain genomes for metagenomic binning, comparative biology and taxonomic classification.</title>
        <authorList>
            <person name="Goeker M."/>
        </authorList>
    </citation>
    <scope>NUCLEOTIDE SEQUENCE [LARGE SCALE GENOMIC DNA]</scope>
    <source>
        <strain evidence="1 2">DSM 10508</strain>
    </source>
</reference>
<dbReference type="EMBL" id="JACHGM010000003">
    <property type="protein sequence ID" value="MBB5141470.1"/>
    <property type="molecule type" value="Genomic_DNA"/>
</dbReference>
<dbReference type="Proteomes" id="UP000529652">
    <property type="component" value="Unassembled WGS sequence"/>
</dbReference>
<evidence type="ECO:0000313" key="2">
    <source>
        <dbReference type="Proteomes" id="UP000529652"/>
    </source>
</evidence>
<accession>A0AB34Z2Z4</accession>
<dbReference type="AlphaFoldDB" id="A0AB34Z2Z4"/>
<protein>
    <submittedName>
        <fullName evidence="1">Uncharacterized protein</fullName>
    </submittedName>
</protein>
<proteinExistence type="predicted"/>
<comment type="caution">
    <text evidence="1">The sequence shown here is derived from an EMBL/GenBank/DDBJ whole genome shotgun (WGS) entry which is preliminary data.</text>
</comment>
<name>A0AB34Z2Z4_BORAF</name>
<gene>
    <name evidence="1" type="ORF">HNP63_000891</name>
</gene>